<feature type="domain" description="BHLH" evidence="7">
    <location>
        <begin position="171"/>
        <end position="220"/>
    </location>
</feature>
<proteinExistence type="predicted"/>
<evidence type="ECO:0000256" key="4">
    <source>
        <dbReference type="ARBA" id="ARBA00023163"/>
    </source>
</evidence>
<keyword evidence="2" id="KW-0805">Transcription regulation</keyword>
<dbReference type="InterPro" id="IPR036638">
    <property type="entry name" value="HLH_DNA-bd_sf"/>
</dbReference>
<keyword evidence="5" id="KW-0539">Nucleus</keyword>
<gene>
    <name evidence="8" type="ORF">KI387_007796</name>
</gene>
<dbReference type="Proteomes" id="UP000824469">
    <property type="component" value="Unassembled WGS sequence"/>
</dbReference>
<dbReference type="Gene3D" id="4.10.280.10">
    <property type="entry name" value="Helix-loop-helix DNA-binding domain"/>
    <property type="match status" value="1"/>
</dbReference>
<dbReference type="Pfam" id="PF00078">
    <property type="entry name" value="RVT_1"/>
    <property type="match status" value="1"/>
</dbReference>
<evidence type="ECO:0000259" key="7">
    <source>
        <dbReference type="PROSITE" id="PS50888"/>
    </source>
</evidence>
<evidence type="ECO:0000313" key="9">
    <source>
        <dbReference type="Proteomes" id="UP000824469"/>
    </source>
</evidence>
<organism evidence="8 9">
    <name type="scientific">Taxus chinensis</name>
    <name type="common">Chinese yew</name>
    <name type="synonym">Taxus wallichiana var. chinensis</name>
    <dbReference type="NCBI Taxonomy" id="29808"/>
    <lineage>
        <taxon>Eukaryota</taxon>
        <taxon>Viridiplantae</taxon>
        <taxon>Streptophyta</taxon>
        <taxon>Embryophyta</taxon>
        <taxon>Tracheophyta</taxon>
        <taxon>Spermatophyta</taxon>
        <taxon>Pinopsida</taxon>
        <taxon>Pinidae</taxon>
        <taxon>Conifers II</taxon>
        <taxon>Cupressales</taxon>
        <taxon>Taxaceae</taxon>
        <taxon>Taxus</taxon>
    </lineage>
</organism>
<dbReference type="SMART" id="SM00353">
    <property type="entry name" value="HLH"/>
    <property type="match status" value="1"/>
</dbReference>
<dbReference type="FunFam" id="4.10.280.10:FF:000017">
    <property type="entry name" value="Transcription factor bHLH66"/>
    <property type="match status" value="1"/>
</dbReference>
<dbReference type="SUPFAM" id="SSF47459">
    <property type="entry name" value="HLH, helix-loop-helix DNA-binding domain"/>
    <property type="match status" value="1"/>
</dbReference>
<name>A0AA38LK00_TAXCH</name>
<protein>
    <recommendedName>
        <fullName evidence="7">BHLH domain-containing protein</fullName>
    </recommendedName>
</protein>
<reference evidence="8 9" key="1">
    <citation type="journal article" date="2021" name="Nat. Plants">
        <title>The Taxus genome provides insights into paclitaxel biosynthesis.</title>
        <authorList>
            <person name="Xiong X."/>
            <person name="Gou J."/>
            <person name="Liao Q."/>
            <person name="Li Y."/>
            <person name="Zhou Q."/>
            <person name="Bi G."/>
            <person name="Li C."/>
            <person name="Du R."/>
            <person name="Wang X."/>
            <person name="Sun T."/>
            <person name="Guo L."/>
            <person name="Liang H."/>
            <person name="Lu P."/>
            <person name="Wu Y."/>
            <person name="Zhang Z."/>
            <person name="Ro D.K."/>
            <person name="Shang Y."/>
            <person name="Huang S."/>
            <person name="Yan J."/>
        </authorList>
    </citation>
    <scope>NUCLEOTIDE SEQUENCE [LARGE SCALE GENOMIC DNA]</scope>
    <source>
        <strain evidence="8">Ta-2019</strain>
    </source>
</reference>
<dbReference type="GO" id="GO:0080147">
    <property type="term" value="P:root hair cell development"/>
    <property type="evidence" value="ECO:0007669"/>
    <property type="project" value="UniProtKB-ARBA"/>
</dbReference>
<evidence type="ECO:0000256" key="1">
    <source>
        <dbReference type="ARBA" id="ARBA00004123"/>
    </source>
</evidence>
<dbReference type="Pfam" id="PF00010">
    <property type="entry name" value="HLH"/>
    <property type="match status" value="1"/>
</dbReference>
<dbReference type="GO" id="GO:0000978">
    <property type="term" value="F:RNA polymerase II cis-regulatory region sequence-specific DNA binding"/>
    <property type="evidence" value="ECO:0007669"/>
    <property type="project" value="TreeGrafter"/>
</dbReference>
<dbReference type="PANTHER" id="PTHR16223">
    <property type="entry name" value="TRANSCRIPTION FACTOR BHLH83-RELATED"/>
    <property type="match status" value="1"/>
</dbReference>
<dbReference type="InterPro" id="IPR000477">
    <property type="entry name" value="RT_dom"/>
</dbReference>
<dbReference type="GO" id="GO:0005634">
    <property type="term" value="C:nucleus"/>
    <property type="evidence" value="ECO:0007669"/>
    <property type="project" value="UniProtKB-SubCell"/>
</dbReference>
<evidence type="ECO:0000256" key="5">
    <source>
        <dbReference type="ARBA" id="ARBA00023242"/>
    </source>
</evidence>
<comment type="subcellular location">
    <subcellularLocation>
        <location evidence="1">Nucleus</location>
    </subcellularLocation>
</comment>
<sequence>MDFGACNLLSSSSSEASAFQQVLGDSHSSLPVWSQSYAGSSPLFSQVELESFAMNGEIVHGEGQLLGKGPHPEEKLLVRENISTTEHYDHQWALLTSYAGAQTGQTPLVRTAGALSQQQQNLRRQSIQSGEGNSLQQYCSHSAISQAELGAGGGNAVNGAARPRVRARRGQATDPHSIAERLRRERIAERIKSLQELVPNSNKNDKASMLDEIIDYVKFLQLQVKVLSMSRLGGAGAVAPLIADVPPEGTGGLMSTALGQAGGSLPLSQEGLAFEQEVAKLMESNMTTAMQYLQNKGLCLMPIALASAISSSSGKSPVATVPGKGVDSSERHKSDMQSAVLPFSGSSTALDEGNGDGGEDLSTYRKVLKKILEIHDGLDGDNGDKDVHYSLQVSNDLRDLGAISKRPKALKIVGAKEVKDFRPISLCNTSYKILTKIIAGRIQMVLPNFISGNHGDFVPGRQITDSIIVIQEAIHSIEISGRLAMFLKLDMHKAFDMITWSFLQAILLKVSGQMVDFYKSVVFFINVENKVQARLARILECRIKHFPDSYLGMPLIHKNPNLTVWNALLERVNSKLSSWKGLFLSQVVKIQLLQISLQGIPIYVMSLFILPAKIKEALEKIQKRFLYMGAGEKFKFPLVAWDKVTKPKLCGGLGLKNIYLMNEALITKAS</sequence>
<evidence type="ECO:0000256" key="2">
    <source>
        <dbReference type="ARBA" id="ARBA00023015"/>
    </source>
</evidence>
<dbReference type="GO" id="GO:0000981">
    <property type="term" value="F:DNA-binding transcription factor activity, RNA polymerase II-specific"/>
    <property type="evidence" value="ECO:0007669"/>
    <property type="project" value="TreeGrafter"/>
</dbReference>
<keyword evidence="4" id="KW-0804">Transcription</keyword>
<dbReference type="PROSITE" id="PS50888">
    <property type="entry name" value="BHLH"/>
    <property type="match status" value="1"/>
</dbReference>
<dbReference type="InterPro" id="IPR045843">
    <property type="entry name" value="IND-like"/>
</dbReference>
<dbReference type="PANTHER" id="PTHR16223:SF215">
    <property type="entry name" value="OS02G0564700 PROTEIN"/>
    <property type="match status" value="1"/>
</dbReference>
<keyword evidence="9" id="KW-1185">Reference proteome</keyword>
<evidence type="ECO:0000256" key="6">
    <source>
        <dbReference type="SAM" id="MobiDB-lite"/>
    </source>
</evidence>
<evidence type="ECO:0000256" key="3">
    <source>
        <dbReference type="ARBA" id="ARBA00023125"/>
    </source>
</evidence>
<dbReference type="InterPro" id="IPR045239">
    <property type="entry name" value="bHLH95_bHLH"/>
</dbReference>
<evidence type="ECO:0000313" key="8">
    <source>
        <dbReference type="EMBL" id="KAH9327618.1"/>
    </source>
</evidence>
<dbReference type="EMBL" id="JAHRHJ020000002">
    <property type="protein sequence ID" value="KAH9327618.1"/>
    <property type="molecule type" value="Genomic_DNA"/>
</dbReference>
<accession>A0AA38LK00</accession>
<keyword evidence="3" id="KW-0238">DNA-binding</keyword>
<dbReference type="InterPro" id="IPR011598">
    <property type="entry name" value="bHLH_dom"/>
</dbReference>
<dbReference type="CDD" id="cd11393">
    <property type="entry name" value="bHLH_AtbHLH_like"/>
    <property type="match status" value="1"/>
</dbReference>
<feature type="region of interest" description="Disordered" evidence="6">
    <location>
        <begin position="312"/>
        <end position="337"/>
    </location>
</feature>
<comment type="caution">
    <text evidence="8">The sequence shown here is derived from an EMBL/GenBank/DDBJ whole genome shotgun (WGS) entry which is preliminary data.</text>
</comment>
<dbReference type="AlphaFoldDB" id="A0AA38LK00"/>
<dbReference type="GO" id="GO:0046983">
    <property type="term" value="F:protein dimerization activity"/>
    <property type="evidence" value="ECO:0007669"/>
    <property type="project" value="InterPro"/>
</dbReference>